<dbReference type="Proteomes" id="UP000594464">
    <property type="component" value="Chromosome"/>
</dbReference>
<protein>
    <recommendedName>
        <fullName evidence="4">Lipoprotein</fullName>
    </recommendedName>
</protein>
<reference evidence="3" key="1">
    <citation type="submission" date="2020-02" db="EMBL/GenBank/DDBJ databases">
        <title>Genomic and physiological characterization of two novel Nitrospinaceae genera.</title>
        <authorList>
            <person name="Mueller A.J."/>
            <person name="Jung M.-Y."/>
            <person name="Strachan C.R."/>
            <person name="Herbold C.W."/>
            <person name="Kirkegaard R.H."/>
            <person name="Daims H."/>
        </authorList>
    </citation>
    <scope>NUCLEOTIDE SEQUENCE [LARGE SCALE GENOMIC DNA]</scope>
</reference>
<evidence type="ECO:0000256" key="1">
    <source>
        <dbReference type="SAM" id="SignalP"/>
    </source>
</evidence>
<feature type="chain" id="PRO_5032664365" description="Lipoprotein" evidence="1">
    <location>
        <begin position="33"/>
        <end position="312"/>
    </location>
</feature>
<dbReference type="Gene3D" id="3.40.50.10610">
    <property type="entry name" value="ABC-type transport auxiliary lipoprotein component"/>
    <property type="match status" value="1"/>
</dbReference>
<dbReference type="KEGG" id="nva:G3M78_14015"/>
<organism evidence="2 3">
    <name type="scientific">Candidatus Nitrohelix vancouverensis</name>
    <dbReference type="NCBI Taxonomy" id="2705534"/>
    <lineage>
        <taxon>Bacteria</taxon>
        <taxon>Pseudomonadati</taxon>
        <taxon>Nitrospinota/Tectimicrobiota group</taxon>
        <taxon>Nitrospinota</taxon>
        <taxon>Nitrospinia</taxon>
        <taxon>Nitrospinales</taxon>
        <taxon>Nitrospinaceae</taxon>
        <taxon>Candidatus Nitrohelix</taxon>
    </lineage>
</organism>
<name>A0A7T0G4L6_9BACT</name>
<evidence type="ECO:0008006" key="4">
    <source>
        <dbReference type="Google" id="ProtNLM"/>
    </source>
</evidence>
<accession>A0A7T0G4L6</accession>
<feature type="signal peptide" evidence="1">
    <location>
        <begin position="1"/>
        <end position="32"/>
    </location>
</feature>
<gene>
    <name evidence="2" type="ORF">G3M78_14015</name>
</gene>
<keyword evidence="1" id="KW-0732">Signal</keyword>
<evidence type="ECO:0000313" key="2">
    <source>
        <dbReference type="EMBL" id="QPJ66451.1"/>
    </source>
</evidence>
<dbReference type="AlphaFoldDB" id="A0A7T0G4L6"/>
<sequence>MEIKNALTKNRYMKFCLLATFSLLFLQSQALAIPMGSANSKGQGEVSGDWMFHPKGEETHPSHYPNTARSSQRIPSGKFASPEYSDQINEPHPIPAYIEKMSPDGKFPSYYKEIINTQPEDHVQAKIFNESEFKKIRKIWIRDFENKTLRPFRDASAGSALATMMTRTLQSGTAYTIIPPTEDPEDIELKIISPVQSSQAELNDKQETPGAFPYANDKTDAVMIGAVTKYADTYINKDGGIETSATSVLEFGAYLINSKTGDVIWGARYLSKGATNLPDWFQTGGGQSKEEHSQQAMKKIIKTFVHSKYQRN</sequence>
<proteinExistence type="predicted"/>
<dbReference type="EMBL" id="CP048620">
    <property type="protein sequence ID" value="QPJ66451.1"/>
    <property type="molecule type" value="Genomic_DNA"/>
</dbReference>
<evidence type="ECO:0000313" key="3">
    <source>
        <dbReference type="Proteomes" id="UP000594464"/>
    </source>
</evidence>